<sequence>MLSIRRFPTTSLKKLATCGSVTSTTSIRSLATFKPAEPLSIHDVNQNTVEAKYAVRGKIPIIADGLLELIHSQPELHGLPFNKIVNANIGNPQQLDQRPLTWYRQVLAILQYPGILKTENHGFPKDVVERAKRVLDSIGSVGAYSHSQGAALFRNSIADFITRRDGYPANPSNLFLTSGASTAVSYLLQILSADENSGFLIPIPQYPLYTATIALNNAVPIGYYLDEHNHWSTNPEEIRQLIEENKAKGIDVKALVVINPGNPTGAILSPQDIVELIDIAAEYGIVLIADEVYQENIFKGKFVSFKRILSELLEAEPEVYKNVQLASLHSTSKGVSGECGQRGGYMELVGFKPEVKDVVFKLASINLCSVVSGQALMELMINPPKEGDESYELYKKETSDIHTDLEQRAELLYHAFQEMEDVKCNKPMGAMYIFPTLEFDPEHYHKLYSRAKNSDLQIDDLYCIELLENTGICCVPGNGFGQKEGTYHLRTTFLPPGKEWIDRWTKFHKSFIKKYKD</sequence>
<evidence type="ECO:0000256" key="7">
    <source>
        <dbReference type="ARBA" id="ARBA00077894"/>
    </source>
</evidence>
<dbReference type="InterPro" id="IPR045088">
    <property type="entry name" value="ALAT1/2-like"/>
</dbReference>
<evidence type="ECO:0000256" key="9">
    <source>
        <dbReference type="ARBA" id="ARBA00080525"/>
    </source>
</evidence>
<evidence type="ECO:0000313" key="12">
    <source>
        <dbReference type="Proteomes" id="UP000253472"/>
    </source>
</evidence>
<evidence type="ECO:0000256" key="8">
    <source>
        <dbReference type="ARBA" id="ARBA00078532"/>
    </source>
</evidence>
<evidence type="ECO:0000256" key="4">
    <source>
        <dbReference type="ARBA" id="ARBA00022679"/>
    </source>
</evidence>
<reference evidence="11 12" key="1">
    <citation type="submission" date="2018-06" db="EMBL/GenBank/DDBJ databases">
        <title>Whole genome sequencing of Candida tropicalis (genome annotated by CSBL at Korea University).</title>
        <authorList>
            <person name="Ahn J."/>
        </authorList>
    </citation>
    <scope>NUCLEOTIDE SEQUENCE [LARGE SCALE GENOMIC DNA]</scope>
    <source>
        <strain evidence="11 12">ATCC 20962</strain>
    </source>
</reference>
<dbReference type="Gene3D" id="3.40.640.10">
    <property type="entry name" value="Type I PLP-dependent aspartate aminotransferase-like (Major domain)"/>
    <property type="match status" value="1"/>
</dbReference>
<dbReference type="InterPro" id="IPR015422">
    <property type="entry name" value="PyrdxlP-dep_Trfase_small"/>
</dbReference>
<dbReference type="FunFam" id="3.40.640.10:FF:000012">
    <property type="entry name" value="alanine aminotransferase 2"/>
    <property type="match status" value="1"/>
</dbReference>
<evidence type="ECO:0000256" key="1">
    <source>
        <dbReference type="ARBA" id="ARBA00001933"/>
    </source>
</evidence>
<dbReference type="InterPro" id="IPR004839">
    <property type="entry name" value="Aminotransferase_I/II_large"/>
</dbReference>
<dbReference type="GO" id="GO:0008483">
    <property type="term" value="F:transaminase activity"/>
    <property type="evidence" value="ECO:0007669"/>
    <property type="project" value="UniProtKB-KW"/>
</dbReference>
<keyword evidence="12" id="KW-1185">Reference proteome</keyword>
<accession>A0A367XX61</accession>
<dbReference type="AlphaFoldDB" id="A0A367XX61"/>
<keyword evidence="5" id="KW-0663">Pyridoxal phosphate</keyword>
<proteinExistence type="inferred from homology"/>
<dbReference type="Gene3D" id="1.10.287.1970">
    <property type="match status" value="1"/>
</dbReference>
<dbReference type="SUPFAM" id="SSF53383">
    <property type="entry name" value="PLP-dependent transferases"/>
    <property type="match status" value="1"/>
</dbReference>
<evidence type="ECO:0000256" key="5">
    <source>
        <dbReference type="ARBA" id="ARBA00022898"/>
    </source>
</evidence>
<gene>
    <name evidence="11" type="primary">ALT1_1</name>
    <name evidence="11" type="ORF">Cantr_06343</name>
</gene>
<dbReference type="Pfam" id="PF00155">
    <property type="entry name" value="Aminotran_1_2"/>
    <property type="match status" value="1"/>
</dbReference>
<comment type="cofactor">
    <cofactor evidence="1">
        <name>pyridoxal 5'-phosphate</name>
        <dbReference type="ChEBI" id="CHEBI:597326"/>
    </cofactor>
</comment>
<evidence type="ECO:0000256" key="3">
    <source>
        <dbReference type="ARBA" id="ARBA00022576"/>
    </source>
</evidence>
<feature type="domain" description="Aminotransferase class I/classII large" evidence="10">
    <location>
        <begin position="120"/>
        <end position="493"/>
    </location>
</feature>
<dbReference type="STRING" id="5486.A0A367XX61"/>
<dbReference type="Proteomes" id="UP000253472">
    <property type="component" value="Unassembled WGS sequence"/>
</dbReference>
<dbReference type="PANTHER" id="PTHR11751:SF29">
    <property type="entry name" value="ALANINE TRANSAMINASE"/>
    <property type="match status" value="1"/>
</dbReference>
<comment type="subunit">
    <text evidence="2">Homodimer.</text>
</comment>
<comment type="similarity">
    <text evidence="6">Belongs to the class-I pyridoxal-phosphate-dependent aminotransferase family. Alanine aminotransferase subfamily.</text>
</comment>
<dbReference type="EMBL" id="QLNQ01000028">
    <property type="protein sequence ID" value="RCK58203.1"/>
    <property type="molecule type" value="Genomic_DNA"/>
</dbReference>
<evidence type="ECO:0000256" key="6">
    <source>
        <dbReference type="ARBA" id="ARBA00025785"/>
    </source>
</evidence>
<keyword evidence="4 11" id="KW-0808">Transferase</keyword>
<dbReference type="InterPro" id="IPR015424">
    <property type="entry name" value="PyrdxlP-dep_Trfase"/>
</dbReference>
<evidence type="ECO:0000256" key="2">
    <source>
        <dbReference type="ARBA" id="ARBA00011738"/>
    </source>
</evidence>
<comment type="caution">
    <text evidence="11">The sequence shown here is derived from an EMBL/GenBank/DDBJ whole genome shotgun (WGS) entry which is preliminary data.</text>
</comment>
<protein>
    <recommendedName>
        <fullName evidence="7">Glutamate pyruvate transaminase</fullName>
    </recommendedName>
    <alternativeName>
        <fullName evidence="8">Glutamic--alanine transaminase</fullName>
    </alternativeName>
    <alternativeName>
        <fullName evidence="9">Glutamic--pyruvic transaminase</fullName>
    </alternativeName>
</protein>
<name>A0A367XX61_9ASCO</name>
<dbReference type="FunFam" id="1.10.287.1970:FF:000001">
    <property type="entry name" value="Alanine aminotransferase 2"/>
    <property type="match status" value="1"/>
</dbReference>
<dbReference type="GO" id="GO:0030170">
    <property type="term" value="F:pyridoxal phosphate binding"/>
    <property type="evidence" value="ECO:0007669"/>
    <property type="project" value="InterPro"/>
</dbReference>
<keyword evidence="3 11" id="KW-0032">Aminotransferase</keyword>
<dbReference type="UniPathway" id="UPA00528">
    <property type="reaction ID" value="UER00586"/>
</dbReference>
<evidence type="ECO:0000259" key="10">
    <source>
        <dbReference type="Pfam" id="PF00155"/>
    </source>
</evidence>
<dbReference type="PANTHER" id="PTHR11751">
    <property type="entry name" value="ALANINE AMINOTRANSFERASE"/>
    <property type="match status" value="1"/>
</dbReference>
<dbReference type="GO" id="GO:0042853">
    <property type="term" value="P:L-alanine catabolic process"/>
    <property type="evidence" value="ECO:0007669"/>
    <property type="project" value="UniProtKB-UniPathway"/>
</dbReference>
<dbReference type="OrthoDB" id="1732682at2759"/>
<organism evidence="11 12">
    <name type="scientific">Candida viswanathii</name>
    <dbReference type="NCBI Taxonomy" id="5486"/>
    <lineage>
        <taxon>Eukaryota</taxon>
        <taxon>Fungi</taxon>
        <taxon>Dikarya</taxon>
        <taxon>Ascomycota</taxon>
        <taxon>Saccharomycotina</taxon>
        <taxon>Pichiomycetes</taxon>
        <taxon>Debaryomycetaceae</taxon>
        <taxon>Candida/Lodderomyces clade</taxon>
        <taxon>Candida</taxon>
    </lineage>
</organism>
<dbReference type="InterPro" id="IPR015421">
    <property type="entry name" value="PyrdxlP-dep_Trfase_major"/>
</dbReference>
<dbReference type="CDD" id="cd00609">
    <property type="entry name" value="AAT_like"/>
    <property type="match status" value="1"/>
</dbReference>
<dbReference type="Gene3D" id="3.90.1150.10">
    <property type="entry name" value="Aspartate Aminotransferase, domain 1"/>
    <property type="match status" value="1"/>
</dbReference>
<evidence type="ECO:0000313" key="11">
    <source>
        <dbReference type="EMBL" id="RCK58203.1"/>
    </source>
</evidence>
<dbReference type="FunFam" id="3.90.1150.10:FF:000140">
    <property type="entry name" value="alanine aminotransferase 1"/>
    <property type="match status" value="1"/>
</dbReference>